<accession>A0A127PYH2</accession>
<dbReference type="AlphaFoldDB" id="A0A127PYH2"/>
<evidence type="ECO:0000313" key="3">
    <source>
        <dbReference type="Proteomes" id="UP000074561"/>
    </source>
</evidence>
<dbReference type="PROSITE" id="PS50931">
    <property type="entry name" value="HTH_LYSR"/>
    <property type="match status" value="1"/>
</dbReference>
<evidence type="ECO:0000313" key="2">
    <source>
        <dbReference type="EMBL" id="AMP02841.1"/>
    </source>
</evidence>
<feature type="domain" description="HTH lysR-type" evidence="1">
    <location>
        <begin position="1"/>
        <end position="34"/>
    </location>
</feature>
<dbReference type="Proteomes" id="UP000074561">
    <property type="component" value="Chromosome"/>
</dbReference>
<sequence length="57" mass="6697">MDFRELKYFEVIADERHVGRTAERLYKTQPALTKCIDTGWKNSWVRLCSSGWDAAFV</sequence>
<dbReference type="InterPro" id="IPR000847">
    <property type="entry name" value="LysR_HTH_N"/>
</dbReference>
<dbReference type="Gene3D" id="1.10.10.10">
    <property type="entry name" value="Winged helix-like DNA-binding domain superfamily/Winged helix DNA-binding domain"/>
    <property type="match status" value="1"/>
</dbReference>
<dbReference type="KEGG" id="cpra:CPter91_0442"/>
<evidence type="ECO:0000259" key="1">
    <source>
        <dbReference type="PROSITE" id="PS50931"/>
    </source>
</evidence>
<dbReference type="Pfam" id="PF00126">
    <property type="entry name" value="HTH_1"/>
    <property type="match status" value="1"/>
</dbReference>
<organism evidence="2 3">
    <name type="scientific">Collimonas pratensis</name>
    <dbReference type="NCBI Taxonomy" id="279113"/>
    <lineage>
        <taxon>Bacteria</taxon>
        <taxon>Pseudomonadati</taxon>
        <taxon>Pseudomonadota</taxon>
        <taxon>Betaproteobacteria</taxon>
        <taxon>Burkholderiales</taxon>
        <taxon>Oxalobacteraceae</taxon>
        <taxon>Collimonas</taxon>
    </lineage>
</organism>
<name>A0A127PYH2_9BURK</name>
<dbReference type="InterPro" id="IPR036390">
    <property type="entry name" value="WH_DNA-bd_sf"/>
</dbReference>
<dbReference type="EMBL" id="CP013234">
    <property type="protein sequence ID" value="AMP02841.1"/>
    <property type="molecule type" value="Genomic_DNA"/>
</dbReference>
<dbReference type="GO" id="GO:0003700">
    <property type="term" value="F:DNA-binding transcription factor activity"/>
    <property type="evidence" value="ECO:0007669"/>
    <property type="project" value="InterPro"/>
</dbReference>
<reference evidence="2 3" key="1">
    <citation type="submission" date="2015-11" db="EMBL/GenBank/DDBJ databases">
        <title>Exploring the genomic traits of fungus-feeding bacterial genus Collimonas.</title>
        <authorList>
            <person name="Song C."/>
            <person name="Schmidt R."/>
            <person name="de Jager V."/>
            <person name="Krzyzanowska D."/>
            <person name="Jongedijk E."/>
            <person name="Cankar K."/>
            <person name="Beekwilder J."/>
            <person name="van Veen A."/>
            <person name="de Boer W."/>
            <person name="van Veen J.A."/>
            <person name="Garbeva P."/>
        </authorList>
    </citation>
    <scope>NUCLEOTIDE SEQUENCE [LARGE SCALE GENOMIC DNA]</scope>
    <source>
        <strain evidence="2 3">Ter91</strain>
    </source>
</reference>
<gene>
    <name evidence="2" type="ORF">CPter91_0442</name>
</gene>
<dbReference type="PATRIC" id="fig|279113.9.peg.451"/>
<dbReference type="SUPFAM" id="SSF46785">
    <property type="entry name" value="Winged helix' DNA-binding domain"/>
    <property type="match status" value="1"/>
</dbReference>
<proteinExistence type="predicted"/>
<protein>
    <submittedName>
        <fullName evidence="2">Bacterial regulatory helix-turn-helix, lysR family protein</fullName>
    </submittedName>
</protein>
<dbReference type="InterPro" id="IPR036388">
    <property type="entry name" value="WH-like_DNA-bd_sf"/>
</dbReference>